<evidence type="ECO:0000256" key="2">
    <source>
        <dbReference type="ARBA" id="ARBA00022833"/>
    </source>
</evidence>
<comment type="caution">
    <text evidence="7">The sequence shown here is derived from an EMBL/GenBank/DDBJ whole genome shotgun (WGS) entry which is preliminary data.</text>
</comment>
<keyword evidence="4" id="KW-0238">DNA-binding</keyword>
<reference evidence="7 8" key="1">
    <citation type="submission" date="2018-05" db="EMBL/GenBank/DDBJ databases">
        <title>Genome sequencing and assembly of the regulated plant pathogen Lachnellula willkommii and related sister species for the development of diagnostic species identification markers.</title>
        <authorList>
            <person name="Giroux E."/>
            <person name="Bilodeau G."/>
        </authorList>
    </citation>
    <scope>NUCLEOTIDE SEQUENCE [LARGE SCALE GENOMIC DNA]</scope>
    <source>
        <strain evidence="7 8">CBS 268.59</strain>
    </source>
</reference>
<evidence type="ECO:0000256" key="6">
    <source>
        <dbReference type="ARBA" id="ARBA00023242"/>
    </source>
</evidence>
<dbReference type="Proteomes" id="UP000469558">
    <property type="component" value="Unassembled WGS sequence"/>
</dbReference>
<dbReference type="InterPro" id="IPR052360">
    <property type="entry name" value="Transcr_Regulatory_Proteins"/>
</dbReference>
<keyword evidence="6" id="KW-0539">Nucleus</keyword>
<accession>A0A8T9CH72</accession>
<keyword evidence="2" id="KW-0862">Zinc</keyword>
<keyword evidence="1" id="KW-0479">Metal-binding</keyword>
<proteinExistence type="predicted"/>
<keyword evidence="3" id="KW-0805">Transcription regulation</keyword>
<protein>
    <submittedName>
        <fullName evidence="7">Uncharacterized protein</fullName>
    </submittedName>
</protein>
<dbReference type="AlphaFoldDB" id="A0A8T9CH72"/>
<organism evidence="7 8">
    <name type="scientific">Lachnellula suecica</name>
    <dbReference type="NCBI Taxonomy" id="602035"/>
    <lineage>
        <taxon>Eukaryota</taxon>
        <taxon>Fungi</taxon>
        <taxon>Dikarya</taxon>
        <taxon>Ascomycota</taxon>
        <taxon>Pezizomycotina</taxon>
        <taxon>Leotiomycetes</taxon>
        <taxon>Helotiales</taxon>
        <taxon>Lachnaceae</taxon>
        <taxon>Lachnellula</taxon>
    </lineage>
</organism>
<keyword evidence="8" id="KW-1185">Reference proteome</keyword>
<dbReference type="PANTHER" id="PTHR36206">
    <property type="entry name" value="ASPERCRYPTIN BIOSYNTHESIS CLUSTER-SPECIFIC TRANSCRIPTION REGULATOR ATNN-RELATED"/>
    <property type="match status" value="1"/>
</dbReference>
<gene>
    <name evidence="7" type="ORF">LSUE1_G000764</name>
</gene>
<evidence type="ECO:0000313" key="7">
    <source>
        <dbReference type="EMBL" id="TVY85209.1"/>
    </source>
</evidence>
<evidence type="ECO:0000256" key="5">
    <source>
        <dbReference type="ARBA" id="ARBA00023163"/>
    </source>
</evidence>
<name>A0A8T9CH72_9HELO</name>
<evidence type="ECO:0000256" key="4">
    <source>
        <dbReference type="ARBA" id="ARBA00023125"/>
    </source>
</evidence>
<dbReference type="GO" id="GO:0046872">
    <property type="term" value="F:metal ion binding"/>
    <property type="evidence" value="ECO:0007669"/>
    <property type="project" value="UniProtKB-KW"/>
</dbReference>
<evidence type="ECO:0000256" key="1">
    <source>
        <dbReference type="ARBA" id="ARBA00022723"/>
    </source>
</evidence>
<dbReference type="PANTHER" id="PTHR36206:SF12">
    <property type="entry name" value="ASPERCRYPTIN BIOSYNTHESIS CLUSTER-SPECIFIC TRANSCRIPTION REGULATOR ATNN-RELATED"/>
    <property type="match status" value="1"/>
</dbReference>
<sequence length="337" mass="37565">MQGHHISATAHIQSGVKLLRETGCDQRNGMLQHQALGSKSYVDTYVLLDVIADIFSGLGTQVRLVIGGENLKRYEVLFFATAYDDLPLSFTSIQEAKNMFQYGRCLFNNSAAQSSSNLVQDPPAVETLVRFQTLTLKFSLALREFIKSNSLSFTPKEDIAVAVLQLHVLSGYISMHLGLLPSTRRPHWTEFITQFEEMIALGEKIVASISPGNSLRGQTTSYCLDLGFVIPIYSVAIQCRDPILRRKAIALLRSTPRQEGLWNSVLIAKAAERIMEIEEGSSEETQSCTTRLDLEILPRVRPTLELDEKGGRLKYTQQGQTNAAIHVVEEVFSWEAA</sequence>
<keyword evidence="5" id="KW-0804">Transcription</keyword>
<dbReference type="OrthoDB" id="3598904at2759"/>
<evidence type="ECO:0000313" key="8">
    <source>
        <dbReference type="Proteomes" id="UP000469558"/>
    </source>
</evidence>
<dbReference type="EMBL" id="QGMK01000022">
    <property type="protein sequence ID" value="TVY85209.1"/>
    <property type="molecule type" value="Genomic_DNA"/>
</dbReference>
<evidence type="ECO:0000256" key="3">
    <source>
        <dbReference type="ARBA" id="ARBA00023015"/>
    </source>
</evidence>
<dbReference type="GO" id="GO:0003677">
    <property type="term" value="F:DNA binding"/>
    <property type="evidence" value="ECO:0007669"/>
    <property type="project" value="UniProtKB-KW"/>
</dbReference>